<comment type="similarity">
    <text evidence="1">Belongs to the aldolase class II family.</text>
</comment>
<dbReference type="RefSeq" id="WP_189876613.1">
    <property type="nucleotide sequence ID" value="NZ_BMWA01000021.1"/>
</dbReference>
<dbReference type="EMBL" id="JBHSYM010000013">
    <property type="protein sequence ID" value="MFC7011432.1"/>
    <property type="molecule type" value="Genomic_DNA"/>
</dbReference>
<dbReference type="Pfam" id="PF00596">
    <property type="entry name" value="Aldolase_II"/>
    <property type="match status" value="1"/>
</dbReference>
<accession>A0ABW2DWI9</accession>
<evidence type="ECO:0000313" key="3">
    <source>
        <dbReference type="EMBL" id="MFC7011432.1"/>
    </source>
</evidence>
<name>A0ABW2DWI9_9ACTN</name>
<evidence type="ECO:0000259" key="2">
    <source>
        <dbReference type="Pfam" id="PF00596"/>
    </source>
</evidence>
<keyword evidence="4" id="KW-1185">Reference proteome</keyword>
<proteinExistence type="inferred from homology"/>
<dbReference type="InterPro" id="IPR036409">
    <property type="entry name" value="Aldolase_II/adducin_N_sf"/>
</dbReference>
<dbReference type="PANTHER" id="PTHR10672">
    <property type="entry name" value="ADDUCIN"/>
    <property type="match status" value="1"/>
</dbReference>
<dbReference type="Gene3D" id="3.40.225.10">
    <property type="entry name" value="Class II aldolase/adducin N-terminal domain"/>
    <property type="match status" value="1"/>
</dbReference>
<dbReference type="InterPro" id="IPR051017">
    <property type="entry name" value="Aldolase-II_Adducin_sf"/>
</dbReference>
<evidence type="ECO:0000256" key="1">
    <source>
        <dbReference type="ARBA" id="ARBA00037961"/>
    </source>
</evidence>
<feature type="domain" description="Class II aldolase/adducin N-terminal" evidence="2">
    <location>
        <begin position="5"/>
        <end position="81"/>
    </location>
</feature>
<comment type="caution">
    <text evidence="3">The sequence shown here is derived from an EMBL/GenBank/DDBJ whole genome shotgun (WGS) entry which is preliminary data.</text>
</comment>
<gene>
    <name evidence="3" type="ORF">ACFQMH_06810</name>
</gene>
<protein>
    <submittedName>
        <fullName evidence="3">Class II aldolase/adducin family protein</fullName>
    </submittedName>
</protein>
<dbReference type="SUPFAM" id="SSF53639">
    <property type="entry name" value="AraD/HMP-PK domain-like"/>
    <property type="match status" value="1"/>
</dbReference>
<reference evidence="4" key="1">
    <citation type="journal article" date="2019" name="Int. J. Syst. Evol. Microbiol.">
        <title>The Global Catalogue of Microorganisms (GCM) 10K type strain sequencing project: providing services to taxonomists for standard genome sequencing and annotation.</title>
        <authorList>
            <consortium name="The Broad Institute Genomics Platform"/>
            <consortium name="The Broad Institute Genome Sequencing Center for Infectious Disease"/>
            <person name="Wu L."/>
            <person name="Ma J."/>
        </authorList>
    </citation>
    <scope>NUCLEOTIDE SEQUENCE [LARGE SCALE GENOMIC DNA]</scope>
    <source>
        <strain evidence="4">JCM 4855</strain>
    </source>
</reference>
<dbReference type="PANTHER" id="PTHR10672:SF3">
    <property type="entry name" value="PROTEIN HU-LI TAI SHAO"/>
    <property type="match status" value="1"/>
</dbReference>
<dbReference type="Proteomes" id="UP001596409">
    <property type="component" value="Unassembled WGS sequence"/>
</dbReference>
<sequence length="130" mass="14461">MLAGRLDPITQDACQFYDDHGLYEEFGGVVTDREEGIRIGRALGQHKAVILANHGLLTVGHSVAETAWWFISMERSCQAQLLAMAAGEPRSIDHATATDVHRQTGNHLFGWLSLRPLHEEIIAEQPDLFD</sequence>
<evidence type="ECO:0000313" key="4">
    <source>
        <dbReference type="Proteomes" id="UP001596409"/>
    </source>
</evidence>
<organism evidence="3 4">
    <name type="scientific">Streptomyces viridiviolaceus</name>
    <dbReference type="NCBI Taxonomy" id="68282"/>
    <lineage>
        <taxon>Bacteria</taxon>
        <taxon>Bacillati</taxon>
        <taxon>Actinomycetota</taxon>
        <taxon>Actinomycetes</taxon>
        <taxon>Kitasatosporales</taxon>
        <taxon>Streptomycetaceae</taxon>
        <taxon>Streptomyces</taxon>
    </lineage>
</organism>
<dbReference type="InterPro" id="IPR001303">
    <property type="entry name" value="Aldolase_II/adducin_N"/>
</dbReference>